<dbReference type="RefSeq" id="XP_033674547.1">
    <property type="nucleotide sequence ID" value="XM_033803415.1"/>
</dbReference>
<organism evidence="2 3">
    <name type="scientific">Zasmidium cellare ATCC 36951</name>
    <dbReference type="NCBI Taxonomy" id="1080233"/>
    <lineage>
        <taxon>Eukaryota</taxon>
        <taxon>Fungi</taxon>
        <taxon>Dikarya</taxon>
        <taxon>Ascomycota</taxon>
        <taxon>Pezizomycotina</taxon>
        <taxon>Dothideomycetes</taxon>
        <taxon>Dothideomycetidae</taxon>
        <taxon>Mycosphaerellales</taxon>
        <taxon>Mycosphaerellaceae</taxon>
        <taxon>Zasmidium</taxon>
    </lineage>
</organism>
<protein>
    <submittedName>
        <fullName evidence="2">Uncharacterized protein</fullName>
    </submittedName>
</protein>
<feature type="signal peptide" evidence="1">
    <location>
        <begin position="1"/>
        <end position="20"/>
    </location>
</feature>
<keyword evidence="1" id="KW-0732">Signal</keyword>
<feature type="chain" id="PRO_5025436187" evidence="1">
    <location>
        <begin position="21"/>
        <end position="160"/>
    </location>
</feature>
<evidence type="ECO:0000313" key="2">
    <source>
        <dbReference type="EMBL" id="KAF2173658.1"/>
    </source>
</evidence>
<evidence type="ECO:0000313" key="3">
    <source>
        <dbReference type="Proteomes" id="UP000799537"/>
    </source>
</evidence>
<reference evidence="2" key="1">
    <citation type="journal article" date="2020" name="Stud. Mycol.">
        <title>101 Dothideomycetes genomes: a test case for predicting lifestyles and emergence of pathogens.</title>
        <authorList>
            <person name="Haridas S."/>
            <person name="Albert R."/>
            <person name="Binder M."/>
            <person name="Bloem J."/>
            <person name="Labutti K."/>
            <person name="Salamov A."/>
            <person name="Andreopoulos B."/>
            <person name="Baker S."/>
            <person name="Barry K."/>
            <person name="Bills G."/>
            <person name="Bluhm B."/>
            <person name="Cannon C."/>
            <person name="Castanera R."/>
            <person name="Culley D."/>
            <person name="Daum C."/>
            <person name="Ezra D."/>
            <person name="Gonzalez J."/>
            <person name="Henrissat B."/>
            <person name="Kuo A."/>
            <person name="Liang C."/>
            <person name="Lipzen A."/>
            <person name="Lutzoni F."/>
            <person name="Magnuson J."/>
            <person name="Mondo S."/>
            <person name="Nolan M."/>
            <person name="Ohm R."/>
            <person name="Pangilinan J."/>
            <person name="Park H.-J."/>
            <person name="Ramirez L."/>
            <person name="Alfaro M."/>
            <person name="Sun H."/>
            <person name="Tritt A."/>
            <person name="Yoshinaga Y."/>
            <person name="Zwiers L.-H."/>
            <person name="Turgeon B."/>
            <person name="Goodwin S."/>
            <person name="Spatafora J."/>
            <person name="Crous P."/>
            <person name="Grigoriev I."/>
        </authorList>
    </citation>
    <scope>NUCLEOTIDE SEQUENCE</scope>
    <source>
        <strain evidence="2">ATCC 36951</strain>
    </source>
</reference>
<name>A0A6A6D5G6_ZASCE</name>
<dbReference type="EMBL" id="ML993579">
    <property type="protein sequence ID" value="KAF2173658.1"/>
    <property type="molecule type" value="Genomic_DNA"/>
</dbReference>
<gene>
    <name evidence="2" type="ORF">M409DRAFT_15936</name>
</gene>
<sequence>MNIFHLLAIFMALLLSETAAQAVNAKTMHSMLTPTNLSVIFYTLPDYRIFAGRGLFSANIENEKPHHINNLIDPTYIQSIEVMPGLEHCFFFFDEDCKNQVDSMSWPGRPNLNWTSLTNSSMFYCNFTSDNTNKPANKIQDGRRRGKIVEPLVRSTPFDL</sequence>
<dbReference type="Proteomes" id="UP000799537">
    <property type="component" value="Unassembled WGS sequence"/>
</dbReference>
<proteinExistence type="predicted"/>
<accession>A0A6A6D5G6</accession>
<dbReference type="AlphaFoldDB" id="A0A6A6D5G6"/>
<keyword evidence="3" id="KW-1185">Reference proteome</keyword>
<dbReference type="GeneID" id="54556687"/>
<evidence type="ECO:0000256" key="1">
    <source>
        <dbReference type="SAM" id="SignalP"/>
    </source>
</evidence>